<dbReference type="PANTHER" id="PTHR43547">
    <property type="entry name" value="TWO-COMPONENT HISTIDINE KINASE"/>
    <property type="match status" value="1"/>
</dbReference>
<dbReference type="Pfam" id="PF07494">
    <property type="entry name" value="Reg_prop"/>
    <property type="match status" value="10"/>
</dbReference>
<dbReference type="EMBL" id="CP072649">
    <property type="protein sequence ID" value="QUW04611.1"/>
    <property type="molecule type" value="Genomic_DNA"/>
</dbReference>
<dbReference type="InterPro" id="IPR013783">
    <property type="entry name" value="Ig-like_fold"/>
</dbReference>
<dbReference type="PANTHER" id="PTHR43547:SF2">
    <property type="entry name" value="HYBRID SIGNAL TRANSDUCTION HISTIDINE KINASE C"/>
    <property type="match status" value="1"/>
</dbReference>
<sequence>MCGLWWLVWIAPTVALDPRKTVTQYGQDVFQEGLPQQSIHAVLQTRDGYLWCATYEGVARFNGVSFTVFDRRNTPALKSNSVWTLCEDRAGTLWLGTLGGGVTRYQDGVFSTLSKADGLPSDFVYALCEGPDGAMWFGTDRGLGCFRQGQWTTYAAEQGLAGLNVRALCFDRHGQLWVGTEGGGAYRFVDGRFAPLTAAEGGRGDTVYAIRETTDGTLWFACYGVGLVARRGEQINLYTEKDGLPSRLVWTLWEDRDHALWIGTDGGGGARLYAGRFEDFTTRDGLTQNFVRSLYEDREGSLWFGTNAGLTRLRDTTVTVFGVSQGLPSDSIRSICEDRDGRLWIGTDGGGVCRLNGRQVITYDKSNGLTNEAVRAVFPDRDGGVWVGTNGGGACLIRDGQVVARYDKSCGLSNDAVYAICQDATGDVWIGTYGGGLNRLHAGNITIFTVENGLPNNTIRCLLPNRDGGVWIGTNGGGLSLWRDGTLTTYSTAQGLPNDTVFALHQASDGTLWIGTEGGLSRLRQGQVTSATSRVGLHDDKIFHILADADGFFWMSCNRGIFRVRQADLEAVLDGIRPTLESKVYGIPDGMKTRQCNGASSPAGWVTRQGELWFPTSRGAVRIAPRELVSNPLPPPVWIERVVVNGVPQVMAPTAQAFAEFPQAMGRVEFEYAGLSFLIPARVRFRFRLEGYDADWVESGDRRVAFYTNLSAGRYLFRVQACNNDGVWNEVGATYAFYLRPPLWRRWWMLALYGLGAAVAIYGGVRWRLGTLERRAARLESIVAERTAEVVRQRDEIAVQRMEMLDSIRYAERIQRSMLDYRGRVAVALAEHFILFLPKDIVSGDFYWFDQVADGVIVAVADCTGHGVPGALLSMVGSAALTQTVRGDGVTEPALILERLDVSLRQTLQSSEDTPDAKPTGTADGLEIALCHLDVRNGLVTFAGAGRPLYYHAVEEGLEPGGLIRQVRGNRRVIGGNARHQGEAFVSHQLRVGQGLTLYLASDGLTDQPGGEQGRGYGTKRLRALLGAHVGEPMPAQRQMVLADLRAYQGDVPQRDDITLVGIHLRPPA</sequence>
<keyword evidence="2" id="KW-1133">Transmembrane helix</keyword>
<dbReference type="InterPro" id="IPR001932">
    <property type="entry name" value="PPM-type_phosphatase-like_dom"/>
</dbReference>
<dbReference type="InterPro" id="IPR011110">
    <property type="entry name" value="Reg_prop"/>
</dbReference>
<reference evidence="4 5" key="1">
    <citation type="submission" date="2021-03" db="EMBL/GenBank/DDBJ databases">
        <title>Genomic and phenotypic characterization of Chloracidobacterium isolates provides evidence for multiple species.</title>
        <authorList>
            <person name="Saini M.K."/>
            <person name="Costas A.M.G."/>
            <person name="Tank M."/>
            <person name="Bryant D.A."/>
        </authorList>
    </citation>
    <scope>NUCLEOTIDE SEQUENCE [LARGE SCALE GENOMIC DNA]</scope>
    <source>
        <strain evidence="4 5">BV2-C</strain>
    </source>
</reference>
<dbReference type="Gene3D" id="2.60.40.10">
    <property type="entry name" value="Immunoglobulins"/>
    <property type="match status" value="1"/>
</dbReference>
<dbReference type="InterPro" id="IPR011123">
    <property type="entry name" value="Y_Y_Y"/>
</dbReference>
<evidence type="ECO:0000313" key="4">
    <source>
        <dbReference type="EMBL" id="QUW04611.1"/>
    </source>
</evidence>
<dbReference type="InterPro" id="IPR036457">
    <property type="entry name" value="PPM-type-like_dom_sf"/>
</dbReference>
<feature type="transmembrane region" description="Helical" evidence="2">
    <location>
        <begin position="747"/>
        <end position="765"/>
    </location>
</feature>
<dbReference type="SMART" id="SM00331">
    <property type="entry name" value="PP2C_SIG"/>
    <property type="match status" value="1"/>
</dbReference>
<accession>A0ABX8BF48</accession>
<name>A0ABX8BF48_9BACT</name>
<evidence type="ECO:0000256" key="2">
    <source>
        <dbReference type="SAM" id="Phobius"/>
    </source>
</evidence>
<keyword evidence="2" id="KW-0812">Transmembrane</keyword>
<dbReference type="Pfam" id="PF07495">
    <property type="entry name" value="Y_Y_Y"/>
    <property type="match status" value="1"/>
</dbReference>
<dbReference type="Pfam" id="PF07228">
    <property type="entry name" value="SpoIIE"/>
    <property type="match status" value="1"/>
</dbReference>
<proteinExistence type="predicted"/>
<keyword evidence="1" id="KW-0597">Phosphoprotein</keyword>
<organism evidence="4 5">
    <name type="scientific">Chloracidobacterium validum</name>
    <dbReference type="NCBI Taxonomy" id="2821543"/>
    <lineage>
        <taxon>Bacteria</taxon>
        <taxon>Pseudomonadati</taxon>
        <taxon>Acidobacteriota</taxon>
        <taxon>Terriglobia</taxon>
        <taxon>Terriglobales</taxon>
        <taxon>Acidobacteriaceae</taxon>
        <taxon>Chloracidobacterium</taxon>
    </lineage>
</organism>
<keyword evidence="5" id="KW-1185">Reference proteome</keyword>
<dbReference type="SUPFAM" id="SSF63829">
    <property type="entry name" value="Calcium-dependent phosphotriesterase"/>
    <property type="match status" value="3"/>
</dbReference>
<gene>
    <name evidence="4" type="ORF">J8C06_12580</name>
</gene>
<feature type="domain" description="PPM-type phosphatase" evidence="3">
    <location>
        <begin position="827"/>
        <end position="1065"/>
    </location>
</feature>
<evidence type="ECO:0000256" key="1">
    <source>
        <dbReference type="ARBA" id="ARBA00022553"/>
    </source>
</evidence>
<keyword evidence="2" id="KW-0472">Membrane</keyword>
<evidence type="ECO:0000259" key="3">
    <source>
        <dbReference type="SMART" id="SM00331"/>
    </source>
</evidence>
<evidence type="ECO:0000313" key="5">
    <source>
        <dbReference type="Proteomes" id="UP000676506"/>
    </source>
</evidence>
<dbReference type="Gene3D" id="3.60.40.10">
    <property type="entry name" value="PPM-type phosphatase domain"/>
    <property type="match status" value="1"/>
</dbReference>
<protein>
    <submittedName>
        <fullName evidence="4">SpoIIE family protein phosphatase</fullName>
    </submittedName>
</protein>
<dbReference type="Gene3D" id="2.130.10.10">
    <property type="entry name" value="YVTN repeat-like/Quinoprotein amine dehydrogenase"/>
    <property type="match status" value="3"/>
</dbReference>
<dbReference type="InterPro" id="IPR015943">
    <property type="entry name" value="WD40/YVTN_repeat-like_dom_sf"/>
</dbReference>
<dbReference type="RefSeq" id="WP_211430500.1">
    <property type="nucleotide sequence ID" value="NZ_CP072649.1"/>
</dbReference>
<dbReference type="Proteomes" id="UP000676506">
    <property type="component" value="Chromosome 2"/>
</dbReference>